<feature type="domain" description="SET" evidence="2">
    <location>
        <begin position="93"/>
        <end position="286"/>
    </location>
</feature>
<dbReference type="InterPro" id="IPR053209">
    <property type="entry name" value="Gramillin-biosynth_MTr"/>
</dbReference>
<feature type="compositionally biased region" description="Low complexity" evidence="1">
    <location>
        <begin position="179"/>
        <end position="203"/>
    </location>
</feature>
<sequence length="646" mass="66499">MQCLGRAVVKYWALLPSQIALATPEILRSGRSSYWALSAVITTSSTAACGAFSTSAANSTSSQTSDASTSSQDESACAALYFTGTAPATDILGPFSLQSIPGKGRGLVAQRELRPGELVMAVQPIAVLHGPQDSMPSPDSLLDWLEATWQSMPPHHRAALRQMFVGRPTASTASDSQRPTDQPTASSPPASSAAVGGSSGGDSTSGLDFRAVVSYNAYGDEYEDLPAADLRGGPPPQSHVGLWPYFSNINHACAPNCVHYVVGSTMVVRAVQQVVHEGSELLISYLGRDDLAPRQVRQAVLQSRYGFRCGCARCRTEEDLPEELQSLLQQLYDRSRHELAPRFERLASAASAAAEGLDGGAGALYGENDEDDEDDEAAAAVDGSITGGGGAAAAAATEVAVKVTTPGLTAAELAKRALRKASSSSSSPPPTLGSQLASLEPRLEECARQLHLAVQELQEEDEATEDDDPRVGAASTATTASATSAATAPSSGRQPLTRVQVAQAAAYQLLELLHLHAELTAAAAAASGGGGGAIGGRARAAAAGALQACWHVLDAISRGSELQVFQACKLLNDALQDSGYSGGSGSGGGGKGGGKGGAAPPPPPPEAVREAASLLGQSLLARYGPLRGPQLSRMTQAAIRTSRGFF</sequence>
<dbReference type="AlphaFoldDB" id="A0A9W6EYB1"/>
<feature type="region of interest" description="Disordered" evidence="1">
    <location>
        <begin position="361"/>
        <end position="389"/>
    </location>
</feature>
<evidence type="ECO:0000259" key="2">
    <source>
        <dbReference type="PROSITE" id="PS50280"/>
    </source>
</evidence>
<gene>
    <name evidence="3" type="primary">PLEST008935</name>
    <name evidence="3" type="ORF">PLESTB_000311500</name>
</gene>
<feature type="region of interest" description="Disordered" evidence="1">
    <location>
        <begin position="458"/>
        <end position="495"/>
    </location>
</feature>
<dbReference type="SMART" id="SM00317">
    <property type="entry name" value="SET"/>
    <property type="match status" value="1"/>
</dbReference>
<comment type="caution">
    <text evidence="3">The sequence shown here is derived from an EMBL/GenBank/DDBJ whole genome shotgun (WGS) entry which is preliminary data.</text>
</comment>
<reference evidence="3 4" key="1">
    <citation type="journal article" date="2023" name="Commun. Biol.">
        <title>Reorganization of the ancestral sex-determining regions during the evolution of trioecy in Pleodorina starrii.</title>
        <authorList>
            <person name="Takahashi K."/>
            <person name="Suzuki S."/>
            <person name="Kawai-Toyooka H."/>
            <person name="Yamamoto K."/>
            <person name="Hamaji T."/>
            <person name="Ootsuki R."/>
            <person name="Yamaguchi H."/>
            <person name="Kawachi M."/>
            <person name="Higashiyama T."/>
            <person name="Nozaki H."/>
        </authorList>
    </citation>
    <scope>NUCLEOTIDE SEQUENCE [LARGE SCALE GENOMIC DNA]</scope>
    <source>
        <strain evidence="3 4">NIES-4479</strain>
    </source>
</reference>
<dbReference type="EMBL" id="BRXU01000003">
    <property type="protein sequence ID" value="GLC49813.1"/>
    <property type="molecule type" value="Genomic_DNA"/>
</dbReference>
<dbReference type="InterPro" id="IPR046341">
    <property type="entry name" value="SET_dom_sf"/>
</dbReference>
<dbReference type="PROSITE" id="PS50280">
    <property type="entry name" value="SET"/>
    <property type="match status" value="1"/>
</dbReference>
<accession>A0A9W6EYB1</accession>
<dbReference type="PANTHER" id="PTHR47643">
    <property type="entry name" value="TPR DOMAIN PROTEIN (AFU_ORTHOLOGUE AFUA_5G12710)"/>
    <property type="match status" value="1"/>
</dbReference>
<dbReference type="InterPro" id="IPR011990">
    <property type="entry name" value="TPR-like_helical_dom_sf"/>
</dbReference>
<organism evidence="3 4">
    <name type="scientific">Pleodorina starrii</name>
    <dbReference type="NCBI Taxonomy" id="330485"/>
    <lineage>
        <taxon>Eukaryota</taxon>
        <taxon>Viridiplantae</taxon>
        <taxon>Chlorophyta</taxon>
        <taxon>core chlorophytes</taxon>
        <taxon>Chlorophyceae</taxon>
        <taxon>CS clade</taxon>
        <taxon>Chlamydomonadales</taxon>
        <taxon>Volvocaceae</taxon>
        <taxon>Pleodorina</taxon>
    </lineage>
</organism>
<evidence type="ECO:0000256" key="1">
    <source>
        <dbReference type="SAM" id="MobiDB-lite"/>
    </source>
</evidence>
<feature type="compositionally biased region" description="Acidic residues" evidence="1">
    <location>
        <begin position="458"/>
        <end position="468"/>
    </location>
</feature>
<dbReference type="Gene3D" id="1.25.40.10">
    <property type="entry name" value="Tetratricopeptide repeat domain"/>
    <property type="match status" value="1"/>
</dbReference>
<dbReference type="Gene3D" id="2.170.270.10">
    <property type="entry name" value="SET domain"/>
    <property type="match status" value="1"/>
</dbReference>
<name>A0A9W6EYB1_9CHLO</name>
<evidence type="ECO:0000313" key="4">
    <source>
        <dbReference type="Proteomes" id="UP001165080"/>
    </source>
</evidence>
<dbReference type="PANTHER" id="PTHR47643:SF2">
    <property type="entry name" value="TPR DOMAIN PROTEIN (AFU_ORTHOLOGUE AFUA_5G12710)"/>
    <property type="match status" value="1"/>
</dbReference>
<keyword evidence="4" id="KW-1185">Reference proteome</keyword>
<protein>
    <recommendedName>
        <fullName evidence="2">SET domain-containing protein</fullName>
    </recommendedName>
</protein>
<dbReference type="Pfam" id="PF00856">
    <property type="entry name" value="SET"/>
    <property type="match status" value="1"/>
</dbReference>
<evidence type="ECO:0000313" key="3">
    <source>
        <dbReference type="EMBL" id="GLC49813.1"/>
    </source>
</evidence>
<dbReference type="SUPFAM" id="SSF82199">
    <property type="entry name" value="SET domain"/>
    <property type="match status" value="1"/>
</dbReference>
<feature type="region of interest" description="Disordered" evidence="1">
    <location>
        <begin position="168"/>
        <end position="203"/>
    </location>
</feature>
<proteinExistence type="predicted"/>
<dbReference type="InterPro" id="IPR001214">
    <property type="entry name" value="SET_dom"/>
</dbReference>
<feature type="compositionally biased region" description="Acidic residues" evidence="1">
    <location>
        <begin position="367"/>
        <end position="377"/>
    </location>
</feature>
<feature type="region of interest" description="Disordered" evidence="1">
    <location>
        <begin position="581"/>
        <end position="608"/>
    </location>
</feature>
<dbReference type="Proteomes" id="UP001165080">
    <property type="component" value="Unassembled WGS sequence"/>
</dbReference>
<feature type="compositionally biased region" description="Low complexity" evidence="1">
    <location>
        <begin position="473"/>
        <end position="491"/>
    </location>
</feature>
<feature type="compositionally biased region" description="Gly residues" evidence="1">
    <location>
        <begin position="581"/>
        <end position="597"/>
    </location>
</feature>